<dbReference type="Pfam" id="PF05255">
    <property type="entry name" value="UPF0220"/>
    <property type="match status" value="1"/>
</dbReference>
<evidence type="ECO:0000256" key="3">
    <source>
        <dbReference type="ARBA" id="ARBA00022692"/>
    </source>
</evidence>
<feature type="transmembrane region" description="Helical" evidence="6">
    <location>
        <begin position="24"/>
        <end position="46"/>
    </location>
</feature>
<feature type="transmembrane region" description="Helical" evidence="6">
    <location>
        <begin position="52"/>
        <end position="73"/>
    </location>
</feature>
<protein>
    <submittedName>
        <fullName evidence="7">Uncharacterized protein</fullName>
    </submittedName>
</protein>
<feature type="transmembrane region" description="Helical" evidence="6">
    <location>
        <begin position="131"/>
        <end position="154"/>
    </location>
</feature>
<evidence type="ECO:0000256" key="4">
    <source>
        <dbReference type="ARBA" id="ARBA00022989"/>
    </source>
</evidence>
<dbReference type="InterPro" id="IPR007919">
    <property type="entry name" value="UPF0220"/>
</dbReference>
<sequence>MGCLPSGLVDWDAVYSAIQPHATFAAGVLFGLAWWIWGDALVVSIALHGASFAPLSLLPGLGATAAVLLMNCVSRQEVAGEYLDEAATTRAKLLLLLSYLVSLGSLAGAVALLLAGAAGGGRAGGGGGGDTWVGASGVLQCCLVLASGMLCWFFHAEDSQLGGYSYL</sequence>
<accession>A0AAD3DPR9</accession>
<proteinExistence type="inferred from homology"/>
<evidence type="ECO:0000256" key="6">
    <source>
        <dbReference type="SAM" id="Phobius"/>
    </source>
</evidence>
<keyword evidence="4 6" id="KW-1133">Transmembrane helix</keyword>
<dbReference type="PANTHER" id="PTHR13180">
    <property type="entry name" value="SMALL MEMBRANE PROTEIN-RELATED"/>
    <property type="match status" value="1"/>
</dbReference>
<comment type="caution">
    <text evidence="7">The sequence shown here is derived from an EMBL/GenBank/DDBJ whole genome shotgun (WGS) entry which is preliminary data.</text>
</comment>
<evidence type="ECO:0000313" key="8">
    <source>
        <dbReference type="Proteomes" id="UP001054857"/>
    </source>
</evidence>
<name>A0AAD3DPR9_9CHLO</name>
<keyword evidence="3 6" id="KW-0812">Transmembrane</keyword>
<gene>
    <name evidence="7" type="ORF">Agub_g6977</name>
</gene>
<dbReference type="AlphaFoldDB" id="A0AAD3DPR9"/>
<evidence type="ECO:0000256" key="1">
    <source>
        <dbReference type="ARBA" id="ARBA00004141"/>
    </source>
</evidence>
<keyword evidence="8" id="KW-1185">Reference proteome</keyword>
<evidence type="ECO:0000256" key="5">
    <source>
        <dbReference type="ARBA" id="ARBA00023136"/>
    </source>
</evidence>
<keyword evidence="5 6" id="KW-0472">Membrane</keyword>
<reference evidence="7 8" key="1">
    <citation type="journal article" date="2021" name="Sci. Rep.">
        <title>Genome sequencing of the multicellular alga Astrephomene provides insights into convergent evolution of germ-soma differentiation.</title>
        <authorList>
            <person name="Yamashita S."/>
            <person name="Yamamoto K."/>
            <person name="Matsuzaki R."/>
            <person name="Suzuki S."/>
            <person name="Yamaguchi H."/>
            <person name="Hirooka S."/>
            <person name="Minakuchi Y."/>
            <person name="Miyagishima S."/>
            <person name="Kawachi M."/>
            <person name="Toyoda A."/>
            <person name="Nozaki H."/>
        </authorList>
    </citation>
    <scope>NUCLEOTIDE SEQUENCE [LARGE SCALE GENOMIC DNA]</scope>
    <source>
        <strain evidence="7 8">NIES-4017</strain>
    </source>
</reference>
<dbReference type="Proteomes" id="UP001054857">
    <property type="component" value="Unassembled WGS sequence"/>
</dbReference>
<dbReference type="EMBL" id="BMAR01000010">
    <property type="protein sequence ID" value="GFR45583.1"/>
    <property type="molecule type" value="Genomic_DNA"/>
</dbReference>
<comment type="similarity">
    <text evidence="2">Belongs to the UPF0220 family.</text>
</comment>
<feature type="transmembrane region" description="Helical" evidence="6">
    <location>
        <begin position="93"/>
        <end position="119"/>
    </location>
</feature>
<dbReference type="GO" id="GO:0016020">
    <property type="term" value="C:membrane"/>
    <property type="evidence" value="ECO:0007669"/>
    <property type="project" value="UniProtKB-SubCell"/>
</dbReference>
<organism evidence="7 8">
    <name type="scientific">Astrephomene gubernaculifera</name>
    <dbReference type="NCBI Taxonomy" id="47775"/>
    <lineage>
        <taxon>Eukaryota</taxon>
        <taxon>Viridiplantae</taxon>
        <taxon>Chlorophyta</taxon>
        <taxon>core chlorophytes</taxon>
        <taxon>Chlorophyceae</taxon>
        <taxon>CS clade</taxon>
        <taxon>Chlamydomonadales</taxon>
        <taxon>Astrephomenaceae</taxon>
        <taxon>Astrephomene</taxon>
    </lineage>
</organism>
<evidence type="ECO:0000256" key="2">
    <source>
        <dbReference type="ARBA" id="ARBA00005335"/>
    </source>
</evidence>
<evidence type="ECO:0000313" key="7">
    <source>
        <dbReference type="EMBL" id="GFR45583.1"/>
    </source>
</evidence>
<comment type="subcellular location">
    <subcellularLocation>
        <location evidence="1">Membrane</location>
        <topology evidence="1">Multi-pass membrane protein</topology>
    </subcellularLocation>
</comment>